<dbReference type="AlphaFoldDB" id="A0A1X7HT85"/>
<keyword evidence="1" id="KW-0472">Membrane</keyword>
<reference evidence="3 4" key="1">
    <citation type="submission" date="2017-04" db="EMBL/GenBank/DDBJ databases">
        <authorList>
            <person name="Afonso C.L."/>
            <person name="Miller P.J."/>
            <person name="Scott M.A."/>
            <person name="Spackman E."/>
            <person name="Goraichik I."/>
            <person name="Dimitrov K.M."/>
            <person name="Suarez D.L."/>
            <person name="Swayne D.E."/>
        </authorList>
    </citation>
    <scope>NUCLEOTIDE SEQUENCE [LARGE SCALE GENOMIC DNA]</scope>
    <source>
        <strain evidence="3 4">N3/975</strain>
    </source>
</reference>
<name>A0A1X7HT85_9BACL</name>
<feature type="chain" id="PRO_5012259507" description="Tissue inhibitor of metalloproteinase" evidence="2">
    <location>
        <begin position="28"/>
        <end position="164"/>
    </location>
</feature>
<sequence>MKRGIKLLAAACALSLMFAFRVPEASALKCAAPPKPVTEEMAYSALTFKGTLVSETSNSSTFRVSTWWKGDSSQATVTLKANIWIKFELGEEYIVFVGKQNGELSPNLCGNTALSSDLDVKPLGPGTPVLSPPELENLALEATTLGTIIVSIMGLIGVIRSRLF</sequence>
<evidence type="ECO:0000313" key="4">
    <source>
        <dbReference type="Proteomes" id="UP000192940"/>
    </source>
</evidence>
<feature type="signal peptide" evidence="2">
    <location>
        <begin position="1"/>
        <end position="27"/>
    </location>
</feature>
<dbReference type="EMBL" id="LT840184">
    <property type="protein sequence ID" value="SMF91644.1"/>
    <property type="molecule type" value="Genomic_DNA"/>
</dbReference>
<proteinExistence type="predicted"/>
<protein>
    <recommendedName>
        <fullName evidence="5">Tissue inhibitor of metalloproteinase</fullName>
    </recommendedName>
</protein>
<evidence type="ECO:0000256" key="2">
    <source>
        <dbReference type="SAM" id="SignalP"/>
    </source>
</evidence>
<feature type="transmembrane region" description="Helical" evidence="1">
    <location>
        <begin position="138"/>
        <end position="159"/>
    </location>
</feature>
<evidence type="ECO:0000256" key="1">
    <source>
        <dbReference type="SAM" id="Phobius"/>
    </source>
</evidence>
<keyword evidence="2" id="KW-0732">Signal</keyword>
<keyword evidence="1" id="KW-1133">Transmembrane helix</keyword>
<dbReference type="Proteomes" id="UP000192940">
    <property type="component" value="Chromosome I"/>
</dbReference>
<accession>A0A1X7HT85</accession>
<keyword evidence="1" id="KW-0812">Transmembrane</keyword>
<organism evidence="3 4">
    <name type="scientific">Paenibacillus uliginis N3/975</name>
    <dbReference type="NCBI Taxonomy" id="1313296"/>
    <lineage>
        <taxon>Bacteria</taxon>
        <taxon>Bacillati</taxon>
        <taxon>Bacillota</taxon>
        <taxon>Bacilli</taxon>
        <taxon>Bacillales</taxon>
        <taxon>Paenibacillaceae</taxon>
        <taxon>Paenibacillus</taxon>
    </lineage>
</organism>
<dbReference type="STRING" id="1313296.SAMN05661091_5522"/>
<evidence type="ECO:0000313" key="3">
    <source>
        <dbReference type="EMBL" id="SMF91644.1"/>
    </source>
</evidence>
<gene>
    <name evidence="3" type="ORF">SAMN05661091_5522</name>
</gene>
<keyword evidence="4" id="KW-1185">Reference proteome</keyword>
<evidence type="ECO:0008006" key="5">
    <source>
        <dbReference type="Google" id="ProtNLM"/>
    </source>
</evidence>